<feature type="region of interest" description="Disordered" evidence="2">
    <location>
        <begin position="82"/>
        <end position="115"/>
    </location>
</feature>
<dbReference type="HAMAP" id="MF_00386">
    <property type="entry name" value="UPF0161_YidD"/>
    <property type="match status" value="1"/>
</dbReference>
<dbReference type="SMART" id="SM01234">
    <property type="entry name" value="Haemolytic"/>
    <property type="match status" value="1"/>
</dbReference>
<evidence type="ECO:0000313" key="4">
    <source>
        <dbReference type="Proteomes" id="UP000295621"/>
    </source>
</evidence>
<dbReference type="InterPro" id="IPR002696">
    <property type="entry name" value="Membr_insert_effic_factor_YidD"/>
</dbReference>
<dbReference type="AlphaFoldDB" id="A0A4R4RGB4"/>
<protein>
    <recommendedName>
        <fullName evidence="1">Putative membrane protein insertion efficiency factor</fullName>
    </recommendedName>
</protein>
<dbReference type="Proteomes" id="UP000295621">
    <property type="component" value="Unassembled WGS sequence"/>
</dbReference>
<sequence>MKIILVAFLKGYRAVISPLYGQTCRYYPSCSAYALSSVERHGALRGGWLALRRLGRCHPWCAGGVDLVPTCENYRWWGRAAGTDGDDEPQAAPSHGASAPRADLPPGAPTSLRGV</sequence>
<evidence type="ECO:0000256" key="2">
    <source>
        <dbReference type="SAM" id="MobiDB-lite"/>
    </source>
</evidence>
<gene>
    <name evidence="3" type="primary">yidD</name>
    <name evidence="3" type="ORF">E1212_21525</name>
</gene>
<dbReference type="PANTHER" id="PTHR33383">
    <property type="entry name" value="MEMBRANE PROTEIN INSERTION EFFICIENCY FACTOR-RELATED"/>
    <property type="match status" value="1"/>
</dbReference>
<name>A0A4R4RGB4_9ACTN</name>
<comment type="caution">
    <text evidence="3">The sequence shown here is derived from an EMBL/GenBank/DDBJ whole genome shotgun (WGS) entry which is preliminary data.</text>
</comment>
<proteinExistence type="inferred from homology"/>
<dbReference type="Pfam" id="PF01809">
    <property type="entry name" value="YidD"/>
    <property type="match status" value="1"/>
</dbReference>
<dbReference type="PANTHER" id="PTHR33383:SF1">
    <property type="entry name" value="MEMBRANE PROTEIN INSERTION EFFICIENCY FACTOR-RELATED"/>
    <property type="match status" value="1"/>
</dbReference>
<organism evidence="3 4">
    <name type="scientific">Jiangella ureilytica</name>
    <dbReference type="NCBI Taxonomy" id="2530374"/>
    <lineage>
        <taxon>Bacteria</taxon>
        <taxon>Bacillati</taxon>
        <taxon>Actinomycetota</taxon>
        <taxon>Actinomycetes</taxon>
        <taxon>Jiangellales</taxon>
        <taxon>Jiangellaceae</taxon>
        <taxon>Jiangella</taxon>
    </lineage>
</organism>
<accession>A0A4R4RGB4</accession>
<keyword evidence="1" id="KW-1003">Cell membrane</keyword>
<dbReference type="NCBIfam" id="TIGR00278">
    <property type="entry name" value="membrane protein insertion efficiency factor YidD"/>
    <property type="match status" value="1"/>
</dbReference>
<keyword evidence="4" id="KW-1185">Reference proteome</keyword>
<evidence type="ECO:0000256" key="1">
    <source>
        <dbReference type="HAMAP-Rule" id="MF_00386"/>
    </source>
</evidence>
<dbReference type="OrthoDB" id="9801753at2"/>
<dbReference type="RefSeq" id="WP_131986254.1">
    <property type="nucleotide sequence ID" value="NZ_SMKL01000058.1"/>
</dbReference>
<dbReference type="EMBL" id="SMKL01000058">
    <property type="protein sequence ID" value="TDC48296.1"/>
    <property type="molecule type" value="Genomic_DNA"/>
</dbReference>
<keyword evidence="1" id="KW-0472">Membrane</keyword>
<evidence type="ECO:0000313" key="3">
    <source>
        <dbReference type="EMBL" id="TDC48296.1"/>
    </source>
</evidence>
<comment type="similarity">
    <text evidence="1">Belongs to the UPF0161 family.</text>
</comment>
<comment type="subcellular location">
    <subcellularLocation>
        <location evidence="1">Cell membrane</location>
        <topology evidence="1">Peripheral membrane protein</topology>
        <orientation evidence="1">Cytoplasmic side</orientation>
    </subcellularLocation>
</comment>
<comment type="function">
    <text evidence="1">Could be involved in insertion of integral membrane proteins into the membrane.</text>
</comment>
<reference evidence="3 4" key="1">
    <citation type="submission" date="2019-02" db="EMBL/GenBank/DDBJ databases">
        <title>Draft genome sequences of novel Actinobacteria.</title>
        <authorList>
            <person name="Sahin N."/>
            <person name="Ay H."/>
            <person name="Saygin H."/>
        </authorList>
    </citation>
    <scope>NUCLEOTIDE SEQUENCE [LARGE SCALE GENOMIC DNA]</scope>
    <source>
        <strain evidence="3 4">KC603</strain>
    </source>
</reference>
<dbReference type="GO" id="GO:0005886">
    <property type="term" value="C:plasma membrane"/>
    <property type="evidence" value="ECO:0007669"/>
    <property type="project" value="UniProtKB-SubCell"/>
</dbReference>